<keyword evidence="10 12" id="KW-0456">Lyase</keyword>
<dbReference type="EC" id="4.2.99.18" evidence="12"/>
<dbReference type="InterPro" id="IPR003265">
    <property type="entry name" value="HhH-GPD_domain"/>
</dbReference>
<evidence type="ECO:0000313" key="15">
    <source>
        <dbReference type="Proteomes" id="UP000198885"/>
    </source>
</evidence>
<comment type="similarity">
    <text evidence="1 12">Belongs to the Nth/MutY family.</text>
</comment>
<evidence type="ECO:0000256" key="2">
    <source>
        <dbReference type="ARBA" id="ARBA00022485"/>
    </source>
</evidence>
<comment type="catalytic activity">
    <reaction evidence="12">
        <text>2'-deoxyribonucleotide-(2'-deoxyribose 5'-phosphate)-2'-deoxyribonucleotide-DNA = a 3'-end 2'-deoxyribonucleotide-(2,3-dehydro-2,3-deoxyribose 5'-phosphate)-DNA + a 5'-end 5'-phospho-2'-deoxyribonucleoside-DNA + H(+)</text>
        <dbReference type="Rhea" id="RHEA:66592"/>
        <dbReference type="Rhea" id="RHEA-COMP:13180"/>
        <dbReference type="Rhea" id="RHEA-COMP:16897"/>
        <dbReference type="Rhea" id="RHEA-COMP:17067"/>
        <dbReference type="ChEBI" id="CHEBI:15378"/>
        <dbReference type="ChEBI" id="CHEBI:136412"/>
        <dbReference type="ChEBI" id="CHEBI:157695"/>
        <dbReference type="ChEBI" id="CHEBI:167181"/>
        <dbReference type="EC" id="4.2.99.18"/>
    </reaction>
</comment>
<keyword evidence="8 12" id="KW-0238">DNA-binding</keyword>
<evidence type="ECO:0000256" key="10">
    <source>
        <dbReference type="ARBA" id="ARBA00023239"/>
    </source>
</evidence>
<evidence type="ECO:0000256" key="12">
    <source>
        <dbReference type="HAMAP-Rule" id="MF_00942"/>
    </source>
</evidence>
<name>A0A1H9R0F3_9RHOB</name>
<evidence type="ECO:0000259" key="13">
    <source>
        <dbReference type="SMART" id="SM00478"/>
    </source>
</evidence>
<dbReference type="SMART" id="SM00478">
    <property type="entry name" value="ENDO3c"/>
    <property type="match status" value="1"/>
</dbReference>
<evidence type="ECO:0000256" key="9">
    <source>
        <dbReference type="ARBA" id="ARBA00023204"/>
    </source>
</evidence>
<keyword evidence="9 12" id="KW-0234">DNA repair</keyword>
<evidence type="ECO:0000256" key="11">
    <source>
        <dbReference type="ARBA" id="ARBA00023295"/>
    </source>
</evidence>
<dbReference type="FunFam" id="1.10.340.30:FF:000001">
    <property type="entry name" value="Endonuclease III"/>
    <property type="match status" value="1"/>
</dbReference>
<dbReference type="Gene3D" id="1.10.1670.10">
    <property type="entry name" value="Helix-hairpin-Helix base-excision DNA repair enzymes (C-terminal)"/>
    <property type="match status" value="1"/>
</dbReference>
<dbReference type="CDD" id="cd00056">
    <property type="entry name" value="ENDO3c"/>
    <property type="match status" value="1"/>
</dbReference>
<dbReference type="PANTHER" id="PTHR10359">
    <property type="entry name" value="A/G-SPECIFIC ADENINE GLYCOSYLASE/ENDONUCLEASE III"/>
    <property type="match status" value="1"/>
</dbReference>
<dbReference type="PANTHER" id="PTHR10359:SF18">
    <property type="entry name" value="ENDONUCLEASE III"/>
    <property type="match status" value="1"/>
</dbReference>
<sequence length="214" mass="23666">MAKQLPYRTVRTAFERFETAEPEPRGELSHTNAYTLLVAVALSAQATDAGVNRATKELFQVADTPERMLALGEEGLVGHIKSIGLYRNKAKNVIKLSRILVDEYGGEVPSSRAALQSLPGVGRKTANVVLNMWWGFPAQAVDTHIFRVANRTGLAPGKDVAAVERAIEDNVPVEFQRHAHHWLILHGRYVCVARKPKCPACLIRDLCLFEDKTA</sequence>
<dbReference type="GO" id="GO:0019104">
    <property type="term" value="F:DNA N-glycosylase activity"/>
    <property type="evidence" value="ECO:0007669"/>
    <property type="project" value="UniProtKB-UniRule"/>
</dbReference>
<keyword evidence="11 12" id="KW-0326">Glycosidase</keyword>
<evidence type="ECO:0000256" key="6">
    <source>
        <dbReference type="ARBA" id="ARBA00023004"/>
    </source>
</evidence>
<proteinExistence type="inferred from homology"/>
<dbReference type="PIRSF" id="PIRSF001435">
    <property type="entry name" value="Nth"/>
    <property type="match status" value="1"/>
</dbReference>
<keyword evidence="2 12" id="KW-0004">4Fe-4S</keyword>
<feature type="binding site" evidence="12">
    <location>
        <position position="207"/>
    </location>
    <ligand>
        <name>[4Fe-4S] cluster</name>
        <dbReference type="ChEBI" id="CHEBI:49883"/>
    </ligand>
</feature>
<dbReference type="InterPro" id="IPR004035">
    <property type="entry name" value="Endouclease-III_FeS-bd_BS"/>
</dbReference>
<accession>A0A1H9R0F3</accession>
<dbReference type="Gene3D" id="1.10.340.30">
    <property type="entry name" value="Hypothetical protein, domain 2"/>
    <property type="match status" value="1"/>
</dbReference>
<dbReference type="STRING" id="641238.SAMN04490244_10264"/>
<dbReference type="InterPro" id="IPR003651">
    <property type="entry name" value="Endonuclease3_FeS-loop_motif"/>
</dbReference>
<reference evidence="14 15" key="1">
    <citation type="submission" date="2016-10" db="EMBL/GenBank/DDBJ databases">
        <authorList>
            <person name="de Groot N.N."/>
        </authorList>
    </citation>
    <scope>NUCLEOTIDE SEQUENCE [LARGE SCALE GENOMIC DNA]</scope>
    <source>
        <strain evidence="14 15">DSM 23042</strain>
    </source>
</reference>
<gene>
    <name evidence="12" type="primary">nth</name>
    <name evidence="14" type="ORF">SAMN04490244_10264</name>
</gene>
<dbReference type="NCBIfam" id="TIGR01083">
    <property type="entry name" value="nth"/>
    <property type="match status" value="1"/>
</dbReference>
<dbReference type="GO" id="GO:0046872">
    <property type="term" value="F:metal ion binding"/>
    <property type="evidence" value="ECO:0007669"/>
    <property type="project" value="UniProtKB-KW"/>
</dbReference>
<organism evidence="14 15">
    <name type="scientific">Tranquillimonas rosea</name>
    <dbReference type="NCBI Taxonomy" id="641238"/>
    <lineage>
        <taxon>Bacteria</taxon>
        <taxon>Pseudomonadati</taxon>
        <taxon>Pseudomonadota</taxon>
        <taxon>Alphaproteobacteria</taxon>
        <taxon>Rhodobacterales</taxon>
        <taxon>Roseobacteraceae</taxon>
        <taxon>Tranquillimonas</taxon>
    </lineage>
</organism>
<dbReference type="FunFam" id="1.10.1670.10:FF:000001">
    <property type="entry name" value="Endonuclease III"/>
    <property type="match status" value="1"/>
</dbReference>
<dbReference type="HAMAP" id="MF_00942">
    <property type="entry name" value="Nth"/>
    <property type="match status" value="1"/>
</dbReference>
<comment type="cofactor">
    <cofactor evidence="12">
        <name>[4Fe-4S] cluster</name>
        <dbReference type="ChEBI" id="CHEBI:49883"/>
    </cofactor>
    <text evidence="12">Binds 1 [4Fe-4S] cluster.</text>
</comment>
<dbReference type="EMBL" id="FOGU01000002">
    <property type="protein sequence ID" value="SER65985.1"/>
    <property type="molecule type" value="Genomic_DNA"/>
</dbReference>
<feature type="binding site" evidence="12">
    <location>
        <position position="201"/>
    </location>
    <ligand>
        <name>[4Fe-4S] cluster</name>
        <dbReference type="ChEBI" id="CHEBI:49883"/>
    </ligand>
</feature>
<evidence type="ECO:0000256" key="7">
    <source>
        <dbReference type="ARBA" id="ARBA00023014"/>
    </source>
</evidence>
<feature type="domain" description="HhH-GPD" evidence="13">
    <location>
        <begin position="42"/>
        <end position="189"/>
    </location>
</feature>
<evidence type="ECO:0000313" key="14">
    <source>
        <dbReference type="EMBL" id="SER65985.1"/>
    </source>
</evidence>
<keyword evidence="7 12" id="KW-0411">Iron-sulfur</keyword>
<evidence type="ECO:0000256" key="8">
    <source>
        <dbReference type="ARBA" id="ARBA00023125"/>
    </source>
</evidence>
<feature type="binding site" evidence="12">
    <location>
        <position position="198"/>
    </location>
    <ligand>
        <name>[4Fe-4S] cluster</name>
        <dbReference type="ChEBI" id="CHEBI:49883"/>
    </ligand>
</feature>
<keyword evidence="3 12" id="KW-0479">Metal-binding</keyword>
<keyword evidence="14" id="KW-0540">Nuclease</keyword>
<dbReference type="InterPro" id="IPR011257">
    <property type="entry name" value="DNA_glycosylase"/>
</dbReference>
<keyword evidence="14" id="KW-0255">Endonuclease</keyword>
<dbReference type="SMART" id="SM00525">
    <property type="entry name" value="FES"/>
    <property type="match status" value="1"/>
</dbReference>
<dbReference type="PROSITE" id="PS00764">
    <property type="entry name" value="ENDONUCLEASE_III_1"/>
    <property type="match status" value="1"/>
</dbReference>
<dbReference type="GO" id="GO:0140078">
    <property type="term" value="F:class I DNA-(apurinic or apyrimidinic site) endonuclease activity"/>
    <property type="evidence" value="ECO:0007669"/>
    <property type="project" value="UniProtKB-EC"/>
</dbReference>
<keyword evidence="6 12" id="KW-0408">Iron</keyword>
<comment type="function">
    <text evidence="12">DNA repair enzyme that has both DNA N-glycosylase activity and AP-lyase activity. The DNA N-glycosylase activity releases various damaged pyrimidines from DNA by cleaving the N-glycosidic bond, leaving an AP (apurinic/apyrimidinic) site. The AP-lyase activity cleaves the phosphodiester bond 3' to the AP site by a beta-elimination, leaving a 3'-terminal unsaturated sugar and a product with a terminal 5'-phosphate.</text>
</comment>
<keyword evidence="15" id="KW-1185">Reference proteome</keyword>
<keyword evidence="5 12" id="KW-0378">Hydrolase</keyword>
<dbReference type="InterPro" id="IPR005759">
    <property type="entry name" value="Nth"/>
</dbReference>
<dbReference type="AlphaFoldDB" id="A0A1H9R0F3"/>
<evidence type="ECO:0000256" key="1">
    <source>
        <dbReference type="ARBA" id="ARBA00008343"/>
    </source>
</evidence>
<dbReference type="Pfam" id="PF00633">
    <property type="entry name" value="HHH"/>
    <property type="match status" value="1"/>
</dbReference>
<evidence type="ECO:0000256" key="5">
    <source>
        <dbReference type="ARBA" id="ARBA00022801"/>
    </source>
</evidence>
<dbReference type="GO" id="GO:0051539">
    <property type="term" value="F:4 iron, 4 sulfur cluster binding"/>
    <property type="evidence" value="ECO:0007669"/>
    <property type="project" value="UniProtKB-UniRule"/>
</dbReference>
<dbReference type="Pfam" id="PF10576">
    <property type="entry name" value="EndIII_4Fe-2S"/>
    <property type="match status" value="1"/>
</dbReference>
<protein>
    <recommendedName>
        <fullName evidence="12">Endonuclease III</fullName>
        <ecNumber evidence="12">4.2.99.18</ecNumber>
    </recommendedName>
    <alternativeName>
        <fullName evidence="12">DNA-(apurinic or apyrimidinic site) lyase</fullName>
    </alternativeName>
</protein>
<dbReference type="OrthoDB" id="9800977at2"/>
<keyword evidence="4 12" id="KW-0227">DNA damage</keyword>
<dbReference type="GO" id="GO:0006285">
    <property type="term" value="P:base-excision repair, AP site formation"/>
    <property type="evidence" value="ECO:0007669"/>
    <property type="project" value="TreeGrafter"/>
</dbReference>
<evidence type="ECO:0000256" key="4">
    <source>
        <dbReference type="ARBA" id="ARBA00022763"/>
    </source>
</evidence>
<evidence type="ECO:0000256" key="3">
    <source>
        <dbReference type="ARBA" id="ARBA00022723"/>
    </source>
</evidence>
<dbReference type="Pfam" id="PF00730">
    <property type="entry name" value="HhH-GPD"/>
    <property type="match status" value="1"/>
</dbReference>
<dbReference type="SUPFAM" id="SSF48150">
    <property type="entry name" value="DNA-glycosylase"/>
    <property type="match status" value="1"/>
</dbReference>
<dbReference type="GO" id="GO:0003677">
    <property type="term" value="F:DNA binding"/>
    <property type="evidence" value="ECO:0007669"/>
    <property type="project" value="UniProtKB-UniRule"/>
</dbReference>
<feature type="binding site" evidence="12">
    <location>
        <position position="191"/>
    </location>
    <ligand>
        <name>[4Fe-4S] cluster</name>
        <dbReference type="ChEBI" id="CHEBI:49883"/>
    </ligand>
</feature>
<dbReference type="Proteomes" id="UP000198885">
    <property type="component" value="Unassembled WGS sequence"/>
</dbReference>
<dbReference type="InterPro" id="IPR023170">
    <property type="entry name" value="HhH_base_excis_C"/>
</dbReference>
<dbReference type="RefSeq" id="WP_092688435.1">
    <property type="nucleotide sequence ID" value="NZ_CBDDGO010000004.1"/>
</dbReference>
<dbReference type="InterPro" id="IPR000445">
    <property type="entry name" value="HhH_motif"/>
</dbReference>